<name>A0AAE9ZJZ7_9PROT</name>
<evidence type="ECO:0000313" key="6">
    <source>
        <dbReference type="EMBL" id="WDI32010.1"/>
    </source>
</evidence>
<dbReference type="Gene3D" id="3.20.20.370">
    <property type="entry name" value="Glycoside hydrolase/deacetylase"/>
    <property type="match status" value="1"/>
</dbReference>
<evidence type="ECO:0000256" key="4">
    <source>
        <dbReference type="ARBA" id="ARBA00032976"/>
    </source>
</evidence>
<dbReference type="AlphaFoldDB" id="A0AAE9ZJZ7"/>
<dbReference type="InterPro" id="IPR022560">
    <property type="entry name" value="DUF3473"/>
</dbReference>
<dbReference type="InterPro" id="IPR011330">
    <property type="entry name" value="Glyco_hydro/deAcase_b/a-brl"/>
</dbReference>
<dbReference type="InterPro" id="IPR045235">
    <property type="entry name" value="PuuE_HpPgdA-like"/>
</dbReference>
<evidence type="ECO:0000256" key="2">
    <source>
        <dbReference type="ARBA" id="ARBA00010973"/>
    </source>
</evidence>
<keyword evidence="7" id="KW-1185">Reference proteome</keyword>
<accession>A0AAE9ZJZ7</accession>
<dbReference type="PANTHER" id="PTHR47561">
    <property type="entry name" value="POLYSACCHARIDE DEACETYLASE FAMILY PROTEIN (AFU_ORTHOLOGUE AFUA_6G05030)"/>
    <property type="match status" value="1"/>
</dbReference>
<comment type="similarity">
    <text evidence="2">Belongs to the polysaccharide deacetylase family.</text>
</comment>
<dbReference type="Pfam" id="PF01522">
    <property type="entry name" value="Polysacc_deac_1"/>
    <property type="match status" value="1"/>
</dbReference>
<feature type="domain" description="NodB homology" evidence="5">
    <location>
        <begin position="32"/>
        <end position="292"/>
    </location>
</feature>
<dbReference type="GO" id="GO:0005975">
    <property type="term" value="P:carbohydrate metabolic process"/>
    <property type="evidence" value="ECO:0007669"/>
    <property type="project" value="InterPro"/>
</dbReference>
<dbReference type="RefSeq" id="WP_274493894.1">
    <property type="nucleotide sequence ID" value="NZ_CP118166.1"/>
</dbReference>
<dbReference type="EMBL" id="CP118166">
    <property type="protein sequence ID" value="WDI32010.1"/>
    <property type="molecule type" value="Genomic_DNA"/>
</dbReference>
<dbReference type="Pfam" id="PF11959">
    <property type="entry name" value="DUF3473"/>
    <property type="match status" value="1"/>
</dbReference>
<evidence type="ECO:0000313" key="7">
    <source>
        <dbReference type="Proteomes" id="UP001214043"/>
    </source>
</evidence>
<comment type="function">
    <text evidence="1">Is involved in generating a small heat-stable compound (Nod), an acylated oligomer of N-acetylglucosamine, that stimulates mitosis in various plant protoplasts.</text>
</comment>
<sequence length="292" mass="33208">MTETRELSLNDSGRRFAMSVDVEDYFQVWAFSDIIARESWDGFPLRVGETTRACLDLFDTHNTKATFFTLGWVAERDPALIREIVDRGHELASHGWDHTKVDQQSHEQFRSDIQKTKSLLEDISGTEVKGYRAAGFSINKKTPWAYEELASSGYRYSSSAHPIAHDHYGDVNAERSPYTPLPNNHFIEAPVATVDLWGRRISAAGGGWFRAAPLPVYKSLLSRASASLEGPAIFYFHPWEIDPEQPRMNRASMKSKVRHYLGLNRMKNKLANILSAYRWIRIDSALQIGETV</sequence>
<dbReference type="InterPro" id="IPR002509">
    <property type="entry name" value="NODB_dom"/>
</dbReference>
<dbReference type="InterPro" id="IPR014344">
    <property type="entry name" value="XrtA_polysacc_deacetyl"/>
</dbReference>
<evidence type="ECO:0000256" key="1">
    <source>
        <dbReference type="ARBA" id="ARBA00003236"/>
    </source>
</evidence>
<reference evidence="6" key="1">
    <citation type="submission" date="2023-02" db="EMBL/GenBank/DDBJ databases">
        <title>Genome sequence of Hyphococcus flavus.</title>
        <authorList>
            <person name="Rong J.-C."/>
            <person name="Zhao Q."/>
            <person name="Yi M."/>
            <person name="Wu J.-Y."/>
        </authorList>
    </citation>
    <scope>NUCLEOTIDE SEQUENCE</scope>
    <source>
        <strain evidence="6">MCCC 1K03223</strain>
    </source>
</reference>
<proteinExistence type="inferred from homology"/>
<dbReference type="KEGG" id="hfl:PUV54_02250"/>
<dbReference type="PANTHER" id="PTHR47561:SF1">
    <property type="entry name" value="POLYSACCHARIDE DEACETYLASE FAMILY PROTEIN (AFU_ORTHOLOGUE AFUA_6G05030)"/>
    <property type="match status" value="1"/>
</dbReference>
<dbReference type="CDD" id="cd10941">
    <property type="entry name" value="CE4_PuuE_HpPgdA_like_2"/>
    <property type="match status" value="1"/>
</dbReference>
<dbReference type="GO" id="GO:0016810">
    <property type="term" value="F:hydrolase activity, acting on carbon-nitrogen (but not peptide) bonds"/>
    <property type="evidence" value="ECO:0007669"/>
    <property type="project" value="InterPro"/>
</dbReference>
<organism evidence="6 7">
    <name type="scientific">Hyphococcus flavus</name>
    <dbReference type="NCBI Taxonomy" id="1866326"/>
    <lineage>
        <taxon>Bacteria</taxon>
        <taxon>Pseudomonadati</taxon>
        <taxon>Pseudomonadota</taxon>
        <taxon>Alphaproteobacteria</taxon>
        <taxon>Parvularculales</taxon>
        <taxon>Parvularculaceae</taxon>
        <taxon>Hyphococcus</taxon>
    </lineage>
</organism>
<dbReference type="PROSITE" id="PS51677">
    <property type="entry name" value="NODB"/>
    <property type="match status" value="1"/>
</dbReference>
<dbReference type="SUPFAM" id="SSF88713">
    <property type="entry name" value="Glycoside hydrolase/deacetylase"/>
    <property type="match status" value="1"/>
</dbReference>
<evidence type="ECO:0000259" key="5">
    <source>
        <dbReference type="PROSITE" id="PS51677"/>
    </source>
</evidence>
<dbReference type="NCBIfam" id="TIGR03006">
    <property type="entry name" value="pepcterm_polyde"/>
    <property type="match status" value="1"/>
</dbReference>
<evidence type="ECO:0000256" key="3">
    <source>
        <dbReference type="ARBA" id="ARBA00020071"/>
    </source>
</evidence>
<gene>
    <name evidence="6" type="ORF">PUV54_02250</name>
</gene>
<dbReference type="Proteomes" id="UP001214043">
    <property type="component" value="Chromosome"/>
</dbReference>
<protein>
    <recommendedName>
        <fullName evidence="3">Chitooligosaccharide deacetylase</fullName>
    </recommendedName>
    <alternativeName>
        <fullName evidence="4">Nodulation protein B</fullName>
    </alternativeName>
</protein>